<gene>
    <name evidence="1" type="ORF">DFR50_101126</name>
</gene>
<comment type="caution">
    <text evidence="1">The sequence shown here is derived from an EMBL/GenBank/DDBJ whole genome shotgun (WGS) entry which is preliminary data.</text>
</comment>
<sequence length="102" mass="11228">MCGVKDVSNLFSDRRGMNRDVGIRLALAFGLAAAAAGCQTEQKSMPVMSVTQWEALPSGQKPILFRDPDPRLAYPYNIHETDGLSRNPDDCARWGCVDVNSR</sequence>
<dbReference type="EMBL" id="QNRK01000001">
    <property type="protein sequence ID" value="RBP18182.1"/>
    <property type="molecule type" value="Genomic_DNA"/>
</dbReference>
<keyword evidence="2" id="KW-1185">Reference proteome</keyword>
<reference evidence="1 2" key="1">
    <citation type="submission" date="2018-06" db="EMBL/GenBank/DDBJ databases">
        <title>Genomic Encyclopedia of Type Strains, Phase IV (KMG-IV): sequencing the most valuable type-strain genomes for metagenomic binning, comparative biology and taxonomic classification.</title>
        <authorList>
            <person name="Goeker M."/>
        </authorList>
    </citation>
    <scope>NUCLEOTIDE SEQUENCE [LARGE SCALE GENOMIC DNA]</scope>
    <source>
        <strain evidence="1 2">DSM 24875</strain>
    </source>
</reference>
<dbReference type="AlphaFoldDB" id="A0A366FU29"/>
<protein>
    <submittedName>
        <fullName evidence="1">Uncharacterized protein</fullName>
    </submittedName>
</protein>
<organism evidence="1 2">
    <name type="scientific">Roseiarcus fermentans</name>
    <dbReference type="NCBI Taxonomy" id="1473586"/>
    <lineage>
        <taxon>Bacteria</taxon>
        <taxon>Pseudomonadati</taxon>
        <taxon>Pseudomonadota</taxon>
        <taxon>Alphaproteobacteria</taxon>
        <taxon>Hyphomicrobiales</taxon>
        <taxon>Roseiarcaceae</taxon>
        <taxon>Roseiarcus</taxon>
    </lineage>
</organism>
<accession>A0A366FU29</accession>
<dbReference type="Proteomes" id="UP000253529">
    <property type="component" value="Unassembled WGS sequence"/>
</dbReference>
<evidence type="ECO:0000313" key="1">
    <source>
        <dbReference type="EMBL" id="RBP18182.1"/>
    </source>
</evidence>
<evidence type="ECO:0000313" key="2">
    <source>
        <dbReference type="Proteomes" id="UP000253529"/>
    </source>
</evidence>
<proteinExistence type="predicted"/>
<name>A0A366FU29_9HYPH</name>